<keyword evidence="1" id="KW-0732">Signal</keyword>
<keyword evidence="4" id="KW-1185">Reference proteome</keyword>
<gene>
    <name evidence="3" type="ORF">HS961_13340</name>
</gene>
<evidence type="ECO:0000256" key="1">
    <source>
        <dbReference type="SAM" id="SignalP"/>
    </source>
</evidence>
<dbReference type="KEGG" id="cpis:HS961_13340"/>
<dbReference type="EMBL" id="CP058554">
    <property type="protein sequence ID" value="QMV73730.1"/>
    <property type="molecule type" value="Genomic_DNA"/>
</dbReference>
<dbReference type="Proteomes" id="UP000515240">
    <property type="component" value="Chromosome"/>
</dbReference>
<feature type="domain" description="PepSY" evidence="2">
    <location>
        <begin position="159"/>
        <end position="213"/>
    </location>
</feature>
<dbReference type="AlphaFoldDB" id="A0A7G5EIA5"/>
<dbReference type="InterPro" id="IPR025711">
    <property type="entry name" value="PepSY"/>
</dbReference>
<proteinExistence type="predicted"/>
<feature type="signal peptide" evidence="1">
    <location>
        <begin position="1"/>
        <end position="25"/>
    </location>
</feature>
<evidence type="ECO:0000259" key="2">
    <source>
        <dbReference type="Pfam" id="PF13670"/>
    </source>
</evidence>
<feature type="chain" id="PRO_5028876205" evidence="1">
    <location>
        <begin position="26"/>
        <end position="216"/>
    </location>
</feature>
<sequence length="216" mass="23005">MKKTTIAWILGAASVAASLPFAAQAYNAQEVLNSIHASGLVAAQDLEKQYGYWTAKATQQDGSRAYVLVNDADGSLVALRKAELGTTHPGASQVTAKLQAMGYGQIKEVEFDDGFWEAKVRGANGIKQKLVLHPVSLELLSQPGQPAPTPGAGAGNAILSAVQIHQLLTQAGYTHIHDLELDDGIWEADAINAQGFRVDLKIHPETGAVLREKLDD</sequence>
<dbReference type="RefSeq" id="WP_182322699.1">
    <property type="nucleotide sequence ID" value="NZ_CP058554.1"/>
</dbReference>
<evidence type="ECO:0000313" key="4">
    <source>
        <dbReference type="Proteomes" id="UP000515240"/>
    </source>
</evidence>
<organism evidence="3 4">
    <name type="scientific">Comamonas piscis</name>
    <dbReference type="NCBI Taxonomy" id="1562974"/>
    <lineage>
        <taxon>Bacteria</taxon>
        <taxon>Pseudomonadati</taxon>
        <taxon>Pseudomonadota</taxon>
        <taxon>Betaproteobacteria</taxon>
        <taxon>Burkholderiales</taxon>
        <taxon>Comamonadaceae</taxon>
        <taxon>Comamonas</taxon>
    </lineage>
</organism>
<evidence type="ECO:0000313" key="3">
    <source>
        <dbReference type="EMBL" id="QMV73730.1"/>
    </source>
</evidence>
<feature type="domain" description="PepSY" evidence="2">
    <location>
        <begin position="92"/>
        <end position="141"/>
    </location>
</feature>
<dbReference type="Pfam" id="PF13670">
    <property type="entry name" value="PepSY_2"/>
    <property type="match status" value="2"/>
</dbReference>
<protein>
    <submittedName>
        <fullName evidence="3">PepSY domain-containing protein</fullName>
    </submittedName>
</protein>
<name>A0A7G5EIA5_9BURK</name>
<accession>A0A7G5EIA5</accession>
<reference evidence="3 4" key="1">
    <citation type="journal article" date="2020" name="G3 (Bethesda)">
        <title>CeMbio - The Caenorhabditis elegans Microbiome Resource.</title>
        <authorList>
            <person name="Dirksen P."/>
            <person name="Assie A."/>
            <person name="Zimmermann J."/>
            <person name="Zhang F."/>
            <person name="Tietje A.M."/>
            <person name="Marsh S.A."/>
            <person name="Felix M.A."/>
            <person name="Shapira M."/>
            <person name="Kaleta C."/>
            <person name="Schulenburg H."/>
            <person name="Samuel B."/>
        </authorList>
    </citation>
    <scope>NUCLEOTIDE SEQUENCE [LARGE SCALE GENOMIC DNA]</scope>
    <source>
        <strain evidence="3 4">BIGb0172</strain>
    </source>
</reference>